<dbReference type="EMBL" id="JBHLSS010000155">
    <property type="protein sequence ID" value="MFC0712163.1"/>
    <property type="molecule type" value="Genomic_DNA"/>
</dbReference>
<evidence type="ECO:0000313" key="2">
    <source>
        <dbReference type="EMBL" id="MFC0712163.1"/>
    </source>
</evidence>
<comment type="caution">
    <text evidence="2">The sequence shown here is derived from an EMBL/GenBank/DDBJ whole genome shotgun (WGS) entry which is preliminary data.</text>
</comment>
<keyword evidence="3" id="KW-1185">Reference proteome</keyword>
<feature type="region of interest" description="Disordered" evidence="1">
    <location>
        <begin position="26"/>
        <end position="53"/>
    </location>
</feature>
<gene>
    <name evidence="2" type="ORF">ACFFGX_22355</name>
</gene>
<organism evidence="2 3">
    <name type="scientific">Azorhizophilus paspali</name>
    <name type="common">Azotobacter paspali</name>
    <dbReference type="NCBI Taxonomy" id="69963"/>
    <lineage>
        <taxon>Bacteria</taxon>
        <taxon>Pseudomonadati</taxon>
        <taxon>Pseudomonadota</taxon>
        <taxon>Gammaproteobacteria</taxon>
        <taxon>Pseudomonadales</taxon>
        <taxon>Pseudomonadaceae</taxon>
        <taxon>Azorhizophilus</taxon>
    </lineage>
</organism>
<evidence type="ECO:0000313" key="3">
    <source>
        <dbReference type="Proteomes" id="UP001589891"/>
    </source>
</evidence>
<dbReference type="RefSeq" id="WP_377968526.1">
    <property type="nucleotide sequence ID" value="NZ_CP171449.1"/>
</dbReference>
<sequence>MSLLDGFGFRFPVGIAFGFETARPQGEMDRHCHDGESGDRCGANPEIIHEDPW</sequence>
<accession>A0ABV6SRJ4</accession>
<protein>
    <submittedName>
        <fullName evidence="2">Uncharacterized protein</fullName>
    </submittedName>
</protein>
<evidence type="ECO:0000256" key="1">
    <source>
        <dbReference type="SAM" id="MobiDB-lite"/>
    </source>
</evidence>
<name>A0ABV6SRJ4_AZOPA</name>
<feature type="compositionally biased region" description="Basic and acidic residues" evidence="1">
    <location>
        <begin position="26"/>
        <end position="39"/>
    </location>
</feature>
<reference evidence="2 3" key="1">
    <citation type="submission" date="2024-09" db="EMBL/GenBank/DDBJ databases">
        <authorList>
            <person name="Sun Q."/>
            <person name="Mori K."/>
        </authorList>
    </citation>
    <scope>NUCLEOTIDE SEQUENCE [LARGE SCALE GENOMIC DNA]</scope>
    <source>
        <strain evidence="2 3">NCAIM B.01794</strain>
    </source>
</reference>
<proteinExistence type="predicted"/>
<dbReference type="Proteomes" id="UP001589891">
    <property type="component" value="Unassembled WGS sequence"/>
</dbReference>